<keyword evidence="5" id="KW-1185">Reference proteome</keyword>
<sequence length="642" mass="72842">MSSWTERRMLSSHSATSVPTSASPPPPRTVTSDPRQVNMETYWREVQSIEEEQEGEEEEEERKSMDEVELEEAWLTEAGLSSLVVGSSSTESPPVAEAVLSTLTRQQAATVKKRLDNYNETLRKRNRQPIRDVRDIFTEPDGDCAGHCPFPTQSHPESPPRRYHTTTKTIRRNTNRGRSTLPMFVFEDQLPEDPSSPAPTPSPSSPNTYSSPVSQLRCADWLLRDTPYSEGVAEHKQGGTCRDCVCFHGDENSELQFAPVSPSHGLTCADDLSSRDLTRLGFISHIELSTFLQALGVQTKRTRPPHSRTRDGGVFGVSLNSLLDNDRKRFPGVKVPVFFQKLLSFLEQNGLQTEGILRVPGSAAKLKFLRRELDRCWSIFDWTEVRPVDAAGLLKLFIRELPTPLLTHTHLSTFCSVLGVSSEVHQVQALQLLLLLLPETHRNTLRALLVFLRKVVSHQDQNRMSLWNVSMVMAPNLFTHRNRGKKLSITKQRDEMEEAVGGAHLIGLMIRHQDLLWTVPNFLLAQVRQMNQASNQRKFNLSRTTSRLLRRKNEKNDRNQVSELCEGVIRVHAPLHTKVSMAIQLDELTTAKDVTTRFKSETSPAQYLYEVGGNIYERRLQPDCCLLDVYRVNPHCDWLIKP</sequence>
<dbReference type="Proteomes" id="UP001345963">
    <property type="component" value="Unassembled WGS sequence"/>
</dbReference>
<dbReference type="PANTHER" id="PTHR14963">
    <property type="entry name" value="RHO GTPASE ACTIVATING PROTEIN 18,19-RELATED"/>
    <property type="match status" value="1"/>
</dbReference>
<dbReference type="CDD" id="cd04391">
    <property type="entry name" value="RhoGAP_ARHGAP18"/>
    <property type="match status" value="1"/>
</dbReference>
<reference evidence="4 5" key="1">
    <citation type="submission" date="2021-07" db="EMBL/GenBank/DDBJ databases">
        <authorList>
            <person name="Palmer J.M."/>
        </authorList>
    </citation>
    <scope>NUCLEOTIDE SEQUENCE [LARGE SCALE GENOMIC DNA]</scope>
    <source>
        <strain evidence="4 5">AT_MEX2019</strain>
        <tissue evidence="4">Muscle</tissue>
    </source>
</reference>
<dbReference type="InterPro" id="IPR000198">
    <property type="entry name" value="RhoGAP_dom"/>
</dbReference>
<feature type="compositionally biased region" description="Pro residues" evidence="2">
    <location>
        <begin position="194"/>
        <end position="204"/>
    </location>
</feature>
<keyword evidence="1" id="KW-0343">GTPase activation</keyword>
<dbReference type="Pfam" id="PF00620">
    <property type="entry name" value="RhoGAP"/>
    <property type="match status" value="1"/>
</dbReference>
<dbReference type="InterPro" id="IPR008936">
    <property type="entry name" value="Rho_GTPase_activation_prot"/>
</dbReference>
<feature type="compositionally biased region" description="Acidic residues" evidence="2">
    <location>
        <begin position="48"/>
        <end position="60"/>
    </location>
</feature>
<dbReference type="EMBL" id="JAHUTI010079083">
    <property type="protein sequence ID" value="MED6257339.1"/>
    <property type="molecule type" value="Genomic_DNA"/>
</dbReference>
<dbReference type="SMART" id="SM00324">
    <property type="entry name" value="RhoGAP"/>
    <property type="match status" value="1"/>
</dbReference>
<comment type="caution">
    <text evidence="4">The sequence shown here is derived from an EMBL/GenBank/DDBJ whole genome shotgun (WGS) entry which is preliminary data.</text>
</comment>
<dbReference type="PANTHER" id="PTHR14963:SF5">
    <property type="entry name" value="RHO GTPASE-ACTIVATING PROTEIN 28"/>
    <property type="match status" value="1"/>
</dbReference>
<evidence type="ECO:0000256" key="1">
    <source>
        <dbReference type="ARBA" id="ARBA00022468"/>
    </source>
</evidence>
<evidence type="ECO:0000259" key="3">
    <source>
        <dbReference type="PROSITE" id="PS50238"/>
    </source>
</evidence>
<dbReference type="PROSITE" id="PS50238">
    <property type="entry name" value="RHOGAP"/>
    <property type="match status" value="1"/>
</dbReference>
<dbReference type="InterPro" id="IPR057323">
    <property type="entry name" value="RHG40/28/18_ubiquitin"/>
</dbReference>
<protein>
    <recommendedName>
        <fullName evidence="3">Rho-GAP domain-containing protein</fullName>
    </recommendedName>
</protein>
<proteinExistence type="predicted"/>
<evidence type="ECO:0000313" key="4">
    <source>
        <dbReference type="EMBL" id="MED6257339.1"/>
    </source>
</evidence>
<organism evidence="4 5">
    <name type="scientific">Ataeniobius toweri</name>
    <dbReference type="NCBI Taxonomy" id="208326"/>
    <lineage>
        <taxon>Eukaryota</taxon>
        <taxon>Metazoa</taxon>
        <taxon>Chordata</taxon>
        <taxon>Craniata</taxon>
        <taxon>Vertebrata</taxon>
        <taxon>Euteleostomi</taxon>
        <taxon>Actinopterygii</taxon>
        <taxon>Neopterygii</taxon>
        <taxon>Teleostei</taxon>
        <taxon>Neoteleostei</taxon>
        <taxon>Acanthomorphata</taxon>
        <taxon>Ovalentaria</taxon>
        <taxon>Atherinomorphae</taxon>
        <taxon>Cyprinodontiformes</taxon>
        <taxon>Goodeidae</taxon>
        <taxon>Ataeniobius</taxon>
    </lineage>
</organism>
<evidence type="ECO:0000256" key="2">
    <source>
        <dbReference type="SAM" id="MobiDB-lite"/>
    </source>
</evidence>
<name>A0ABU7C661_9TELE</name>
<evidence type="ECO:0000313" key="5">
    <source>
        <dbReference type="Proteomes" id="UP001345963"/>
    </source>
</evidence>
<dbReference type="Gene3D" id="1.10.555.10">
    <property type="entry name" value="Rho GTPase activation protein"/>
    <property type="match status" value="1"/>
</dbReference>
<feature type="region of interest" description="Disordered" evidence="2">
    <location>
        <begin position="1"/>
        <end position="69"/>
    </location>
</feature>
<feature type="compositionally biased region" description="Low complexity" evidence="2">
    <location>
        <begin position="11"/>
        <end position="21"/>
    </location>
</feature>
<feature type="domain" description="Rho-GAP" evidence="3">
    <location>
        <begin position="317"/>
        <end position="517"/>
    </location>
</feature>
<accession>A0ABU7C661</accession>
<dbReference type="SUPFAM" id="SSF48350">
    <property type="entry name" value="GTPase activation domain, GAP"/>
    <property type="match status" value="1"/>
</dbReference>
<feature type="region of interest" description="Disordered" evidence="2">
    <location>
        <begin position="188"/>
        <end position="212"/>
    </location>
</feature>
<gene>
    <name evidence="4" type="ORF">ATANTOWER_019396</name>
</gene>
<dbReference type="Pfam" id="PF25442">
    <property type="entry name" value="Ubiquitin_RHG40_C"/>
    <property type="match status" value="1"/>
</dbReference>